<evidence type="ECO:0000256" key="5">
    <source>
        <dbReference type="SAM" id="Phobius"/>
    </source>
</evidence>
<feature type="transmembrane region" description="Helical" evidence="5">
    <location>
        <begin position="236"/>
        <end position="269"/>
    </location>
</feature>
<keyword evidence="2 5" id="KW-0812">Transmembrane</keyword>
<dbReference type="PANTHER" id="PTHR37422">
    <property type="entry name" value="TEICHURONIC ACID BIOSYNTHESIS PROTEIN TUAE"/>
    <property type="match status" value="1"/>
</dbReference>
<keyword evidence="3 5" id="KW-1133">Transmembrane helix</keyword>
<feature type="transmembrane region" description="Helical" evidence="5">
    <location>
        <begin position="203"/>
        <end position="224"/>
    </location>
</feature>
<protein>
    <submittedName>
        <fullName evidence="7">O-antigen ligase family protein</fullName>
    </submittedName>
</protein>
<feature type="transmembrane region" description="Helical" evidence="5">
    <location>
        <begin position="20"/>
        <end position="42"/>
    </location>
</feature>
<sequence length="454" mass="47564">MTSEFETVAPSTTGDAPRRPAATFCAFMVIASLVLPANLVLGGPLRSLGSASRVLGLLALILVLVVFVQQNAARSMWGTRVPGSRVVPAVLIVYTLTMLALHGAGERRLMSSAEADGGTRFLIGTLAMLGVGLAVALFVSTRRDLHTVMRAVTFGAAFSALVGIIQSRTTLDLAAILRLPGLALSTTVSTELRNDLTRVIGSAAHPIEFSVIMGAAVPVALWLTTYSATTARRQAAGVAVALLLIAVPFGISRSGILGLLVALGCYAMVWSWRQRLTALACALGGLIVYRFVQPGILGTLFGLFTNASTDNSVLARQQDYPRVDAMMEGRELFGIGPGTFQPDVYFILDNQFLGSYVEGGVVGVVAFASVPTVGLVVAHLARRRATDRATRDAAQAVFAAIAGTTVCGFTFDLLAFQQVAFLLFVYVGLASAILVVAATGVATPEKTETGVAAR</sequence>
<dbReference type="Proteomes" id="UP001464923">
    <property type="component" value="Unassembled WGS sequence"/>
</dbReference>
<feature type="domain" description="O-antigen ligase-related" evidence="6">
    <location>
        <begin position="239"/>
        <end position="368"/>
    </location>
</feature>
<dbReference type="PANTHER" id="PTHR37422:SF13">
    <property type="entry name" value="LIPOPOLYSACCHARIDE BIOSYNTHESIS PROTEIN PA4999-RELATED"/>
    <property type="match status" value="1"/>
</dbReference>
<feature type="transmembrane region" description="Helical" evidence="5">
    <location>
        <begin position="121"/>
        <end position="141"/>
    </location>
</feature>
<reference evidence="7 8" key="1">
    <citation type="submission" date="2024-03" db="EMBL/GenBank/DDBJ databases">
        <title>Draft genome sequence of Pseudonocardia tropica JCM 19149.</title>
        <authorList>
            <person name="Butdee W."/>
            <person name="Duangmal K."/>
        </authorList>
    </citation>
    <scope>NUCLEOTIDE SEQUENCE [LARGE SCALE GENOMIC DNA]</scope>
    <source>
        <strain evidence="7 8">JCM 19149</strain>
    </source>
</reference>
<feature type="transmembrane region" description="Helical" evidence="5">
    <location>
        <begin position="393"/>
        <end position="414"/>
    </location>
</feature>
<feature type="transmembrane region" description="Helical" evidence="5">
    <location>
        <begin position="420"/>
        <end position="442"/>
    </location>
</feature>
<dbReference type="GO" id="GO:0016874">
    <property type="term" value="F:ligase activity"/>
    <property type="evidence" value="ECO:0007669"/>
    <property type="project" value="UniProtKB-KW"/>
</dbReference>
<evidence type="ECO:0000256" key="2">
    <source>
        <dbReference type="ARBA" id="ARBA00022692"/>
    </source>
</evidence>
<evidence type="ECO:0000256" key="4">
    <source>
        <dbReference type="ARBA" id="ARBA00023136"/>
    </source>
</evidence>
<keyword evidence="4 5" id="KW-0472">Membrane</keyword>
<evidence type="ECO:0000259" key="6">
    <source>
        <dbReference type="Pfam" id="PF04932"/>
    </source>
</evidence>
<dbReference type="InterPro" id="IPR051533">
    <property type="entry name" value="WaaL-like"/>
</dbReference>
<feature type="transmembrane region" description="Helical" evidence="5">
    <location>
        <begin position="85"/>
        <end position="101"/>
    </location>
</feature>
<keyword evidence="8" id="KW-1185">Reference proteome</keyword>
<keyword evidence="7" id="KW-0436">Ligase</keyword>
<dbReference type="RefSeq" id="WP_345644357.1">
    <property type="nucleotide sequence ID" value="NZ_BAABLY010000025.1"/>
</dbReference>
<proteinExistence type="predicted"/>
<evidence type="ECO:0000313" key="7">
    <source>
        <dbReference type="EMBL" id="MEQ3540650.1"/>
    </source>
</evidence>
<dbReference type="InterPro" id="IPR007016">
    <property type="entry name" value="O-antigen_ligase-rel_domated"/>
</dbReference>
<evidence type="ECO:0000313" key="8">
    <source>
        <dbReference type="Proteomes" id="UP001464923"/>
    </source>
</evidence>
<accession>A0ABV1JXG6</accession>
<evidence type="ECO:0000256" key="1">
    <source>
        <dbReference type="ARBA" id="ARBA00004141"/>
    </source>
</evidence>
<feature type="transmembrane region" description="Helical" evidence="5">
    <location>
        <begin position="54"/>
        <end position="73"/>
    </location>
</feature>
<comment type="subcellular location">
    <subcellularLocation>
        <location evidence="1">Membrane</location>
        <topology evidence="1">Multi-pass membrane protein</topology>
    </subcellularLocation>
</comment>
<evidence type="ECO:0000256" key="3">
    <source>
        <dbReference type="ARBA" id="ARBA00022989"/>
    </source>
</evidence>
<comment type="caution">
    <text evidence="7">The sequence shown here is derived from an EMBL/GenBank/DDBJ whole genome shotgun (WGS) entry which is preliminary data.</text>
</comment>
<dbReference type="Pfam" id="PF04932">
    <property type="entry name" value="Wzy_C"/>
    <property type="match status" value="1"/>
</dbReference>
<dbReference type="EMBL" id="JBEDNP010000010">
    <property type="protein sequence ID" value="MEQ3540650.1"/>
    <property type="molecule type" value="Genomic_DNA"/>
</dbReference>
<organism evidence="7 8">
    <name type="scientific">Pseudonocardia tropica</name>
    <dbReference type="NCBI Taxonomy" id="681289"/>
    <lineage>
        <taxon>Bacteria</taxon>
        <taxon>Bacillati</taxon>
        <taxon>Actinomycetota</taxon>
        <taxon>Actinomycetes</taxon>
        <taxon>Pseudonocardiales</taxon>
        <taxon>Pseudonocardiaceae</taxon>
        <taxon>Pseudonocardia</taxon>
    </lineage>
</organism>
<gene>
    <name evidence="7" type="ORF">WHI96_17700</name>
</gene>
<feature type="transmembrane region" description="Helical" evidence="5">
    <location>
        <begin position="360"/>
        <end position="381"/>
    </location>
</feature>
<name>A0ABV1JXG6_9PSEU</name>